<dbReference type="Proteomes" id="UP000660611">
    <property type="component" value="Unassembled WGS sequence"/>
</dbReference>
<evidence type="ECO:0000313" key="1">
    <source>
        <dbReference type="EMBL" id="GIG42181.1"/>
    </source>
</evidence>
<comment type="caution">
    <text evidence="1">The sequence shown here is derived from an EMBL/GenBank/DDBJ whole genome shotgun (WGS) entry which is preliminary data.</text>
</comment>
<keyword evidence="2" id="KW-1185">Reference proteome</keyword>
<name>A0A919PCE3_9ACTN</name>
<sequence length="169" mass="18881">MFVFRRLSEVYDQRRRCPGYVARMSLLDDVAERDGWRCWVCDEPVDAGMSVNDPRGPSVDSRTADRKAKVTERLAHRACNTRKGAVKVVIAWPDRLHVVEPAPLITVAERLERKGGRELVARCPSRTDAQETADWLVDRFSRLVPGLPVTASVDPGGGQFLVALVAGRR</sequence>
<dbReference type="EMBL" id="BONQ01000004">
    <property type="protein sequence ID" value="GIG42181.1"/>
    <property type="molecule type" value="Genomic_DNA"/>
</dbReference>
<accession>A0A919PCE3</accession>
<proteinExistence type="predicted"/>
<gene>
    <name evidence="1" type="ORF">Dsi01nite_002220</name>
</gene>
<protein>
    <submittedName>
        <fullName evidence="1">Uncharacterized protein</fullName>
    </submittedName>
</protein>
<dbReference type="AlphaFoldDB" id="A0A919PCE3"/>
<evidence type="ECO:0000313" key="2">
    <source>
        <dbReference type="Proteomes" id="UP000660611"/>
    </source>
</evidence>
<reference evidence="1" key="1">
    <citation type="submission" date="2021-01" db="EMBL/GenBank/DDBJ databases">
        <title>Whole genome shotgun sequence of Dactylosporangium siamense NBRC 106093.</title>
        <authorList>
            <person name="Komaki H."/>
            <person name="Tamura T."/>
        </authorList>
    </citation>
    <scope>NUCLEOTIDE SEQUENCE</scope>
    <source>
        <strain evidence="1">NBRC 106093</strain>
    </source>
</reference>
<organism evidence="1 2">
    <name type="scientific">Dactylosporangium siamense</name>
    <dbReference type="NCBI Taxonomy" id="685454"/>
    <lineage>
        <taxon>Bacteria</taxon>
        <taxon>Bacillati</taxon>
        <taxon>Actinomycetota</taxon>
        <taxon>Actinomycetes</taxon>
        <taxon>Micromonosporales</taxon>
        <taxon>Micromonosporaceae</taxon>
        <taxon>Dactylosporangium</taxon>
    </lineage>
</organism>